<keyword evidence="1" id="KW-0812">Transmembrane</keyword>
<keyword evidence="1" id="KW-0472">Membrane</keyword>
<keyword evidence="3" id="KW-1185">Reference proteome</keyword>
<keyword evidence="1" id="KW-1133">Transmembrane helix</keyword>
<dbReference type="Proteomes" id="UP001321473">
    <property type="component" value="Unassembled WGS sequence"/>
</dbReference>
<dbReference type="EMBL" id="JARKHS020002335">
    <property type="protein sequence ID" value="KAK8786844.1"/>
    <property type="molecule type" value="Genomic_DNA"/>
</dbReference>
<evidence type="ECO:0000256" key="1">
    <source>
        <dbReference type="SAM" id="Phobius"/>
    </source>
</evidence>
<dbReference type="AlphaFoldDB" id="A0AAQ4FHN5"/>
<name>A0AAQ4FHN5_AMBAM</name>
<comment type="caution">
    <text evidence="2">The sequence shown here is derived from an EMBL/GenBank/DDBJ whole genome shotgun (WGS) entry which is preliminary data.</text>
</comment>
<proteinExistence type="predicted"/>
<protein>
    <submittedName>
        <fullName evidence="2">Uncharacterized protein</fullName>
    </submittedName>
</protein>
<feature type="transmembrane region" description="Helical" evidence="1">
    <location>
        <begin position="43"/>
        <end position="69"/>
    </location>
</feature>
<gene>
    <name evidence="2" type="ORF">V5799_023381</name>
</gene>
<sequence>MLTLGKLLQGELSFATAEERDSALNALQTLNTSLAGSDDTEEYFIFILLKAIAAAAITAGVSTGVGIEVDKALKKGIKKSWKKSG</sequence>
<organism evidence="2 3">
    <name type="scientific">Amblyomma americanum</name>
    <name type="common">Lone star tick</name>
    <dbReference type="NCBI Taxonomy" id="6943"/>
    <lineage>
        <taxon>Eukaryota</taxon>
        <taxon>Metazoa</taxon>
        <taxon>Ecdysozoa</taxon>
        <taxon>Arthropoda</taxon>
        <taxon>Chelicerata</taxon>
        <taxon>Arachnida</taxon>
        <taxon>Acari</taxon>
        <taxon>Parasitiformes</taxon>
        <taxon>Ixodida</taxon>
        <taxon>Ixodoidea</taxon>
        <taxon>Ixodidae</taxon>
        <taxon>Amblyomminae</taxon>
        <taxon>Amblyomma</taxon>
    </lineage>
</organism>
<accession>A0AAQ4FHN5</accession>
<evidence type="ECO:0000313" key="3">
    <source>
        <dbReference type="Proteomes" id="UP001321473"/>
    </source>
</evidence>
<reference evidence="2 3" key="1">
    <citation type="journal article" date="2023" name="Arcadia Sci">
        <title>De novo assembly of a long-read Amblyomma americanum tick genome.</title>
        <authorList>
            <person name="Chou S."/>
            <person name="Poskanzer K.E."/>
            <person name="Rollins M."/>
            <person name="Thuy-Boun P.S."/>
        </authorList>
    </citation>
    <scope>NUCLEOTIDE SEQUENCE [LARGE SCALE GENOMIC DNA]</scope>
    <source>
        <strain evidence="2">F_SG_1</strain>
        <tissue evidence="2">Salivary glands</tissue>
    </source>
</reference>
<evidence type="ECO:0000313" key="2">
    <source>
        <dbReference type="EMBL" id="KAK8786844.1"/>
    </source>
</evidence>